<proteinExistence type="predicted"/>
<evidence type="ECO:0000313" key="2">
    <source>
        <dbReference type="Proteomes" id="UP000297982"/>
    </source>
</evidence>
<keyword evidence="2" id="KW-1185">Reference proteome</keyword>
<dbReference type="Proteomes" id="UP000297982">
    <property type="component" value="Unassembled WGS sequence"/>
</dbReference>
<evidence type="ECO:0000313" key="1">
    <source>
        <dbReference type="EMBL" id="TGB02346.1"/>
    </source>
</evidence>
<dbReference type="RefSeq" id="WP_135327989.1">
    <property type="nucleotide sequence ID" value="NZ_SRJC01000003.1"/>
</dbReference>
<reference evidence="1 2" key="1">
    <citation type="journal article" date="2003" name="Int. J. Syst. Evol. Microbiol.">
        <title>Halobacillus salinus sp. nov., isolated from a salt lake on the coast of the East Sea in Korea.</title>
        <authorList>
            <person name="Yoon J.H."/>
            <person name="Kang K.H."/>
            <person name="Park Y.H."/>
        </authorList>
    </citation>
    <scope>NUCLEOTIDE SEQUENCE [LARGE SCALE GENOMIC DNA]</scope>
    <source>
        <strain evidence="1 2">HSL-3</strain>
    </source>
</reference>
<dbReference type="PROSITE" id="PS51257">
    <property type="entry name" value="PROKAR_LIPOPROTEIN"/>
    <property type="match status" value="1"/>
</dbReference>
<dbReference type="EMBL" id="SRJC01000003">
    <property type="protein sequence ID" value="TGB02346.1"/>
    <property type="molecule type" value="Genomic_DNA"/>
</dbReference>
<name>A0A4Z0GYC7_9BACI</name>
<dbReference type="AlphaFoldDB" id="A0A4Z0GYC7"/>
<sequence length="113" mass="12854">MKNIVVLIVMLVSVAGCNQSPSEFEDEEPIKNSEEPDYTGVYVEDIQEDRLIVQPLATDPEASYPVYEIYVDEHTELVGEAARLDEIEVEDEVEIWVHDKGAEKEIAEKIFVQ</sequence>
<accession>A0A4Z0GYC7</accession>
<protein>
    <recommendedName>
        <fullName evidence="3">DUF3221 domain-containing protein</fullName>
    </recommendedName>
</protein>
<dbReference type="STRING" id="192814.GCA_900166575_03359"/>
<gene>
    <name evidence="1" type="ORF">E4663_13460</name>
</gene>
<evidence type="ECO:0008006" key="3">
    <source>
        <dbReference type="Google" id="ProtNLM"/>
    </source>
</evidence>
<comment type="caution">
    <text evidence="1">The sequence shown here is derived from an EMBL/GenBank/DDBJ whole genome shotgun (WGS) entry which is preliminary data.</text>
</comment>
<organism evidence="1 2">
    <name type="scientific">Halobacillus salinus</name>
    <dbReference type="NCBI Taxonomy" id="192814"/>
    <lineage>
        <taxon>Bacteria</taxon>
        <taxon>Bacillati</taxon>
        <taxon>Bacillota</taxon>
        <taxon>Bacilli</taxon>
        <taxon>Bacillales</taxon>
        <taxon>Bacillaceae</taxon>
        <taxon>Halobacillus</taxon>
    </lineage>
</organism>